<dbReference type="Pfam" id="PF04439">
    <property type="entry name" value="Adenyl_transf"/>
    <property type="match status" value="1"/>
</dbReference>
<dbReference type="SUPFAM" id="SSF81631">
    <property type="entry name" value="PAP/OAS1 substrate-binding domain"/>
    <property type="match status" value="1"/>
</dbReference>
<gene>
    <name evidence="1" type="ORF">JOC94_003240</name>
</gene>
<name>A0ABS2RA50_9BACI</name>
<organism evidence="1 2">
    <name type="scientific">Siminovitchia thermophila</name>
    <dbReference type="NCBI Taxonomy" id="1245522"/>
    <lineage>
        <taxon>Bacteria</taxon>
        <taxon>Bacillati</taxon>
        <taxon>Bacillota</taxon>
        <taxon>Bacilli</taxon>
        <taxon>Bacillales</taxon>
        <taxon>Bacillaceae</taxon>
        <taxon>Siminovitchia</taxon>
    </lineage>
</organism>
<dbReference type="Gene3D" id="1.20.120.330">
    <property type="entry name" value="Nucleotidyltransferases domain 2"/>
    <property type="match status" value="1"/>
</dbReference>
<evidence type="ECO:0000313" key="1">
    <source>
        <dbReference type="EMBL" id="MBM7716220.1"/>
    </source>
</evidence>
<dbReference type="Proteomes" id="UP000823485">
    <property type="component" value="Unassembled WGS sequence"/>
</dbReference>
<keyword evidence="2" id="KW-1185">Reference proteome</keyword>
<dbReference type="EMBL" id="JAFBFH010000024">
    <property type="protein sequence ID" value="MBM7716220.1"/>
    <property type="molecule type" value="Genomic_DNA"/>
</dbReference>
<evidence type="ECO:0000313" key="2">
    <source>
        <dbReference type="Proteomes" id="UP000823485"/>
    </source>
</evidence>
<sequence length="177" mass="21413">MEKSKLTLPLLDKDHLLPAIPYPTDIDYHVKKPSQGEYDSYTNNFWWCLQNVAKGIWRDELPYAKHMFEYTIRESLDKMVTWWIGTQEDFQVSTGKFGTYFKIYLPESYWEMYQKTYADSEYTNMWESIFVTCELFRILSKDVAKHFQFTYPMNDDRNMIQYLKHVRDLPSDAKEIF</sequence>
<accession>A0ABS2RA50</accession>
<proteinExistence type="predicted"/>
<evidence type="ECO:0008006" key="3">
    <source>
        <dbReference type="Google" id="ProtNLM"/>
    </source>
</evidence>
<reference evidence="1 2" key="1">
    <citation type="submission" date="2021-01" db="EMBL/GenBank/DDBJ databases">
        <title>Genomic Encyclopedia of Type Strains, Phase IV (KMG-IV): sequencing the most valuable type-strain genomes for metagenomic binning, comparative biology and taxonomic classification.</title>
        <authorList>
            <person name="Goeker M."/>
        </authorList>
    </citation>
    <scope>NUCLEOTIDE SEQUENCE [LARGE SCALE GENOMIC DNA]</scope>
    <source>
        <strain evidence="1 2">DSM 105453</strain>
    </source>
</reference>
<protein>
    <recommendedName>
        <fullName evidence="3">Aminoglycoside 6-adenylyltransferase</fullName>
    </recommendedName>
</protein>
<comment type="caution">
    <text evidence="1">The sequence shown here is derived from an EMBL/GenBank/DDBJ whole genome shotgun (WGS) entry which is preliminary data.</text>
</comment>
<dbReference type="InterPro" id="IPR007530">
    <property type="entry name" value="Aminoglycoside_adenylylTfrase"/>
</dbReference>